<evidence type="ECO:0000313" key="1">
    <source>
        <dbReference type="EMBL" id="RCH96825.1"/>
    </source>
</evidence>
<comment type="caution">
    <text evidence="1">The sequence shown here is derived from an EMBL/GenBank/DDBJ whole genome shotgun (WGS) entry which is preliminary data.</text>
</comment>
<name>A0A367K3V8_RHIAZ</name>
<evidence type="ECO:0000313" key="2">
    <source>
        <dbReference type="Proteomes" id="UP000252139"/>
    </source>
</evidence>
<organism evidence="1 2">
    <name type="scientific">Rhizopus azygosporus</name>
    <name type="common">Rhizopus microsporus var. azygosporus</name>
    <dbReference type="NCBI Taxonomy" id="86630"/>
    <lineage>
        <taxon>Eukaryota</taxon>
        <taxon>Fungi</taxon>
        <taxon>Fungi incertae sedis</taxon>
        <taxon>Mucoromycota</taxon>
        <taxon>Mucoromycotina</taxon>
        <taxon>Mucoromycetes</taxon>
        <taxon>Mucorales</taxon>
        <taxon>Mucorineae</taxon>
        <taxon>Rhizopodaceae</taxon>
        <taxon>Rhizopus</taxon>
    </lineage>
</organism>
<dbReference type="AlphaFoldDB" id="A0A367K3V8"/>
<reference evidence="1 2" key="1">
    <citation type="journal article" date="2018" name="G3 (Bethesda)">
        <title>Phylogenetic and Phylogenomic Definition of Rhizopus Species.</title>
        <authorList>
            <person name="Gryganskyi A.P."/>
            <person name="Golan J."/>
            <person name="Dolatabadi S."/>
            <person name="Mondo S."/>
            <person name="Robb S."/>
            <person name="Idnurm A."/>
            <person name="Muszewska A."/>
            <person name="Steczkiewicz K."/>
            <person name="Masonjones S."/>
            <person name="Liao H.L."/>
            <person name="Gajdeczka M.T."/>
            <person name="Anike F."/>
            <person name="Vuek A."/>
            <person name="Anishchenko I.M."/>
            <person name="Voigt K."/>
            <person name="de Hoog G.S."/>
            <person name="Smith M.E."/>
            <person name="Heitman J."/>
            <person name="Vilgalys R."/>
            <person name="Stajich J.E."/>
        </authorList>
    </citation>
    <scope>NUCLEOTIDE SEQUENCE [LARGE SCALE GENOMIC DNA]</scope>
    <source>
        <strain evidence="1 2">CBS 357.93</strain>
    </source>
</reference>
<protein>
    <submittedName>
        <fullName evidence="1">Uncharacterized protein</fullName>
    </submittedName>
</protein>
<proteinExistence type="predicted"/>
<accession>A0A367K3V8</accession>
<dbReference type="Proteomes" id="UP000252139">
    <property type="component" value="Unassembled WGS sequence"/>
</dbReference>
<dbReference type="EMBL" id="PJQL01000334">
    <property type="protein sequence ID" value="RCH96825.1"/>
    <property type="molecule type" value="Genomic_DNA"/>
</dbReference>
<sequence length="122" mass="14358">MTISEFYGHRYSKRYLFKDKSIRIICALHLTALGLHVSLAQYSVFLPANILELEEVVYKQESEISIVRYMFSLELPRRRFYRPLVAGISKQPFVLYRAIFMHTKKEVAAIGISEDALFFDRF</sequence>
<keyword evidence="2" id="KW-1185">Reference proteome</keyword>
<gene>
    <name evidence="1" type="ORF">CU097_014841</name>
</gene>